<accession>A0ABQ5LS51</accession>
<name>A0ABQ5LS51_9RHOB</name>
<dbReference type="PANTHER" id="PTHR33154">
    <property type="entry name" value="TRANSCRIPTIONAL REGULATOR, ARSR FAMILY"/>
    <property type="match status" value="1"/>
</dbReference>
<keyword evidence="7" id="KW-1185">Reference proteome</keyword>
<dbReference type="PRINTS" id="PR00778">
    <property type="entry name" value="HTHARSR"/>
</dbReference>
<dbReference type="InterPro" id="IPR011991">
    <property type="entry name" value="ArsR-like_HTH"/>
</dbReference>
<dbReference type="RefSeq" id="WP_281841814.1">
    <property type="nucleotide sequence ID" value="NZ_BROH01000004.1"/>
</dbReference>
<dbReference type="SMART" id="SM00418">
    <property type="entry name" value="HTH_ARSR"/>
    <property type="match status" value="1"/>
</dbReference>
<proteinExistence type="predicted"/>
<evidence type="ECO:0000259" key="5">
    <source>
        <dbReference type="PROSITE" id="PS50987"/>
    </source>
</evidence>
<evidence type="ECO:0000313" key="7">
    <source>
        <dbReference type="Proteomes" id="UP001144205"/>
    </source>
</evidence>
<dbReference type="InterPro" id="IPR051081">
    <property type="entry name" value="HTH_MetalResp_TranReg"/>
</dbReference>
<keyword evidence="2" id="KW-0805">Transcription regulation</keyword>
<dbReference type="InterPro" id="IPR036388">
    <property type="entry name" value="WH-like_DNA-bd_sf"/>
</dbReference>
<protein>
    <recommendedName>
        <fullName evidence="5">HTH arsR-type domain-containing protein</fullName>
    </recommendedName>
</protein>
<evidence type="ECO:0000256" key="2">
    <source>
        <dbReference type="ARBA" id="ARBA00023015"/>
    </source>
</evidence>
<organism evidence="6 7">
    <name type="scientific">Sinisalibacter aestuarii</name>
    <dbReference type="NCBI Taxonomy" id="2949426"/>
    <lineage>
        <taxon>Bacteria</taxon>
        <taxon>Pseudomonadati</taxon>
        <taxon>Pseudomonadota</taxon>
        <taxon>Alphaproteobacteria</taxon>
        <taxon>Rhodobacterales</taxon>
        <taxon>Roseobacteraceae</taxon>
        <taxon>Sinisalibacter</taxon>
    </lineage>
</organism>
<reference evidence="6" key="1">
    <citation type="journal article" date="2023" name="Int. J. Syst. Evol. Microbiol.">
        <title>Sinisalibacter aestuarii sp. nov., isolated from estuarine sediment of the Arakawa River.</title>
        <authorList>
            <person name="Arafat S.T."/>
            <person name="Hirano S."/>
            <person name="Sato A."/>
            <person name="Takeuchi K."/>
            <person name="Yasuda T."/>
            <person name="Terahara T."/>
            <person name="Hamada M."/>
            <person name="Kobayashi T."/>
        </authorList>
    </citation>
    <scope>NUCLEOTIDE SEQUENCE</scope>
    <source>
        <strain evidence="6">B-399</strain>
    </source>
</reference>
<gene>
    <name evidence="6" type="ORF">STA1M1_16990</name>
</gene>
<dbReference type="PROSITE" id="PS50987">
    <property type="entry name" value="HTH_ARSR_2"/>
    <property type="match status" value="1"/>
</dbReference>
<dbReference type="CDD" id="cd00090">
    <property type="entry name" value="HTH_ARSR"/>
    <property type="match status" value="1"/>
</dbReference>
<keyword evidence="4" id="KW-0804">Transcription</keyword>
<evidence type="ECO:0000256" key="1">
    <source>
        <dbReference type="ARBA" id="ARBA00022849"/>
    </source>
</evidence>
<dbReference type="Proteomes" id="UP001144205">
    <property type="component" value="Unassembled WGS sequence"/>
</dbReference>
<dbReference type="SUPFAM" id="SSF46785">
    <property type="entry name" value="Winged helix' DNA-binding domain"/>
    <property type="match status" value="1"/>
</dbReference>
<evidence type="ECO:0000313" key="6">
    <source>
        <dbReference type="EMBL" id="GKY87830.1"/>
    </source>
</evidence>
<dbReference type="Gene3D" id="1.10.10.10">
    <property type="entry name" value="Winged helix-like DNA-binding domain superfamily/Winged helix DNA-binding domain"/>
    <property type="match status" value="1"/>
</dbReference>
<keyword evidence="3" id="KW-0238">DNA-binding</keyword>
<dbReference type="PANTHER" id="PTHR33154:SF18">
    <property type="entry name" value="ARSENICAL RESISTANCE OPERON REPRESSOR"/>
    <property type="match status" value="1"/>
</dbReference>
<feature type="domain" description="HTH arsR-type" evidence="5">
    <location>
        <begin position="1"/>
        <end position="96"/>
    </location>
</feature>
<comment type="caution">
    <text evidence="6">The sequence shown here is derived from an EMBL/GenBank/DDBJ whole genome shotgun (WGS) entry which is preliminary data.</text>
</comment>
<evidence type="ECO:0000256" key="4">
    <source>
        <dbReference type="ARBA" id="ARBA00023163"/>
    </source>
</evidence>
<sequence length="103" mass="11711">MFTDETLALNFKALSHPRRAMLFRLLVNRPEAGDNLDRLIAESRLSYSTAIHHLREMERCGLVQRQRRGVHTAYRLAPGAFARALAAVLRMSEAARAKPRRVA</sequence>
<dbReference type="InterPro" id="IPR036390">
    <property type="entry name" value="WH_DNA-bd_sf"/>
</dbReference>
<evidence type="ECO:0000256" key="3">
    <source>
        <dbReference type="ARBA" id="ARBA00023125"/>
    </source>
</evidence>
<dbReference type="EMBL" id="BROH01000004">
    <property type="protein sequence ID" value="GKY87830.1"/>
    <property type="molecule type" value="Genomic_DNA"/>
</dbReference>
<dbReference type="InterPro" id="IPR001845">
    <property type="entry name" value="HTH_ArsR_DNA-bd_dom"/>
</dbReference>
<keyword evidence="1" id="KW-0059">Arsenical resistance</keyword>